<reference evidence="1" key="1">
    <citation type="submission" date="2024-07" db="EMBL/GenBank/DDBJ databases">
        <authorList>
            <person name="fu j."/>
        </authorList>
    </citation>
    <scope>NUCLEOTIDE SEQUENCE</scope>
    <source>
        <strain evidence="1">P10A9</strain>
    </source>
</reference>
<dbReference type="Pfam" id="PF13563">
    <property type="entry name" value="2_5_RNA_ligase2"/>
    <property type="match status" value="1"/>
</dbReference>
<dbReference type="InterPro" id="IPR050580">
    <property type="entry name" value="2H_phosphoesterase_YjcG-like"/>
</dbReference>
<name>A0AB39L8E4_9MICC</name>
<sequence length="199" mass="22278">MPELQDGREASPEAAAPSGSPLVGVILEFPDRIAEDLRGWRESFGDSLADLIPAHITLVTTTETDDWEATERHVRAVASRMHPFRVRLQGTGSFRPVSPVVYVNVAEGFDECVRLHRELQKGPLARALQFPYHPHVTVAHDLQPERLDEAQNALKSYSESFTVASMGLYEHDSDGLWQLKEELDFGTRPEVPREGKHEG</sequence>
<gene>
    <name evidence="1" type="ORF">AB5L97_06060</name>
</gene>
<dbReference type="EMBL" id="CP163302">
    <property type="protein sequence ID" value="XDP46574.1"/>
    <property type="molecule type" value="Genomic_DNA"/>
</dbReference>
<proteinExistence type="predicted"/>
<dbReference type="InterPro" id="IPR009097">
    <property type="entry name" value="Cyclic_Pdiesterase"/>
</dbReference>
<accession>A0AB39L8E4</accession>
<dbReference type="RefSeq" id="WP_307957129.1">
    <property type="nucleotide sequence ID" value="NZ_CP163302.1"/>
</dbReference>
<dbReference type="AlphaFoldDB" id="A0AB39L8E4"/>
<organism evidence="1">
    <name type="scientific">Sinomonas puerhi</name>
    <dbReference type="NCBI Taxonomy" id="3238584"/>
    <lineage>
        <taxon>Bacteria</taxon>
        <taxon>Bacillati</taxon>
        <taxon>Actinomycetota</taxon>
        <taxon>Actinomycetes</taxon>
        <taxon>Micrococcales</taxon>
        <taxon>Micrococcaceae</taxon>
        <taxon>Sinomonas</taxon>
    </lineage>
</organism>
<protein>
    <submittedName>
        <fullName evidence="1">2'-5' RNA ligase family protein</fullName>
    </submittedName>
</protein>
<dbReference type="GO" id="GO:0016874">
    <property type="term" value="F:ligase activity"/>
    <property type="evidence" value="ECO:0007669"/>
    <property type="project" value="UniProtKB-KW"/>
</dbReference>
<dbReference type="KEGG" id="spue:AB5L97_06060"/>
<dbReference type="PANTHER" id="PTHR40037">
    <property type="entry name" value="PHOSPHOESTERASE YJCG-RELATED"/>
    <property type="match status" value="1"/>
</dbReference>
<dbReference type="PANTHER" id="PTHR40037:SF1">
    <property type="entry name" value="PHOSPHOESTERASE SAOUHSC_00951-RELATED"/>
    <property type="match status" value="1"/>
</dbReference>
<evidence type="ECO:0000313" key="1">
    <source>
        <dbReference type="EMBL" id="XDP46574.1"/>
    </source>
</evidence>
<dbReference type="Gene3D" id="3.90.1140.10">
    <property type="entry name" value="Cyclic phosphodiesterase"/>
    <property type="match status" value="1"/>
</dbReference>
<dbReference type="SUPFAM" id="SSF55144">
    <property type="entry name" value="LigT-like"/>
    <property type="match status" value="1"/>
</dbReference>
<keyword evidence="1" id="KW-0436">Ligase</keyword>